<accession>A0AAW7XHL2</accession>
<dbReference type="GeneID" id="89457681"/>
<dbReference type="PROSITE" id="PS52050">
    <property type="entry name" value="WYL"/>
    <property type="match status" value="1"/>
</dbReference>
<dbReference type="SUPFAM" id="SSF46785">
    <property type="entry name" value="Winged helix' DNA-binding domain"/>
    <property type="match status" value="1"/>
</dbReference>
<dbReference type="Proteomes" id="UP001169862">
    <property type="component" value="Unassembled WGS sequence"/>
</dbReference>
<evidence type="ECO:0000259" key="1">
    <source>
        <dbReference type="Pfam" id="PF08279"/>
    </source>
</evidence>
<protein>
    <submittedName>
        <fullName evidence="3">YafY family protein</fullName>
    </submittedName>
</protein>
<reference evidence="3" key="1">
    <citation type="submission" date="2023-07" db="EMBL/GenBank/DDBJ databases">
        <title>Genome content predicts the carbon catabolic preferences of heterotrophic bacteria.</title>
        <authorList>
            <person name="Gralka M."/>
        </authorList>
    </citation>
    <scope>NUCLEOTIDE SEQUENCE</scope>
    <source>
        <strain evidence="3">I2M16</strain>
    </source>
</reference>
<dbReference type="RefSeq" id="WP_075173166.1">
    <property type="nucleotide sequence ID" value="NZ_CAXHZV010000004.1"/>
</dbReference>
<dbReference type="Gene3D" id="1.10.10.10">
    <property type="entry name" value="Winged helix-like DNA-binding domain superfamily/Winged helix DNA-binding domain"/>
    <property type="match status" value="1"/>
</dbReference>
<feature type="domain" description="Helix-turn-helix type 11" evidence="1">
    <location>
        <begin position="6"/>
        <end position="60"/>
    </location>
</feature>
<dbReference type="InterPro" id="IPR013196">
    <property type="entry name" value="HTH_11"/>
</dbReference>
<dbReference type="PANTHER" id="PTHR34580">
    <property type="match status" value="1"/>
</dbReference>
<proteinExistence type="predicted"/>
<dbReference type="InterPro" id="IPR026881">
    <property type="entry name" value="WYL_dom"/>
</dbReference>
<name>A0AAW7XHL2_9GAMM</name>
<dbReference type="PANTHER" id="PTHR34580:SF3">
    <property type="entry name" value="PROTEIN PAFB"/>
    <property type="match status" value="1"/>
</dbReference>
<sequence length="235" mass="26362">MNKAERLLQIVNLLRSRRTAMTAAQLSDRLGVSQRTIYRDVQALTLSGISVEGEAGVGYQIRAGGSIPPLMFTPDELEALMLGARMVKAWGGSELGSSVDSALTKIHAVLPDEVHQTQNLNSPWLIVPDFYQQESAPFSDDLRKLIKASCKAKLSYQRADGHYSERVIWPLGLVYWGRTWTLVAWCELRQSYRSFRLDRMHHLEPLAQRFVSTGSINLQGFLAQVCSPEDQLDSL</sequence>
<dbReference type="Pfam" id="PF13280">
    <property type="entry name" value="WYL"/>
    <property type="match status" value="1"/>
</dbReference>
<gene>
    <name evidence="3" type="ORF">Q4490_08055</name>
</gene>
<dbReference type="Pfam" id="PF08279">
    <property type="entry name" value="HTH_11"/>
    <property type="match status" value="1"/>
</dbReference>
<organism evidence="3 4">
    <name type="scientific">Neptunomonas phycophila</name>
    <dbReference type="NCBI Taxonomy" id="1572645"/>
    <lineage>
        <taxon>Bacteria</taxon>
        <taxon>Pseudomonadati</taxon>
        <taxon>Pseudomonadota</taxon>
        <taxon>Gammaproteobacteria</taxon>
        <taxon>Oceanospirillales</taxon>
        <taxon>Oceanospirillaceae</taxon>
        <taxon>Neptunomonas</taxon>
    </lineage>
</organism>
<comment type="caution">
    <text evidence="3">The sequence shown here is derived from an EMBL/GenBank/DDBJ whole genome shotgun (WGS) entry which is preliminary data.</text>
</comment>
<dbReference type="EMBL" id="JAUOPG010000004">
    <property type="protein sequence ID" value="MDO6453515.1"/>
    <property type="molecule type" value="Genomic_DNA"/>
</dbReference>
<dbReference type="AlphaFoldDB" id="A0AAW7XHL2"/>
<dbReference type="InterPro" id="IPR051534">
    <property type="entry name" value="CBASS_pafABC_assoc_protein"/>
</dbReference>
<evidence type="ECO:0000313" key="3">
    <source>
        <dbReference type="EMBL" id="MDO6453515.1"/>
    </source>
</evidence>
<dbReference type="InterPro" id="IPR036390">
    <property type="entry name" value="WH_DNA-bd_sf"/>
</dbReference>
<dbReference type="InterPro" id="IPR036388">
    <property type="entry name" value="WH-like_DNA-bd_sf"/>
</dbReference>
<evidence type="ECO:0000259" key="2">
    <source>
        <dbReference type="Pfam" id="PF13280"/>
    </source>
</evidence>
<feature type="domain" description="WYL" evidence="2">
    <location>
        <begin position="140"/>
        <end position="204"/>
    </location>
</feature>
<evidence type="ECO:0000313" key="4">
    <source>
        <dbReference type="Proteomes" id="UP001169862"/>
    </source>
</evidence>